<dbReference type="Proteomes" id="UP001732700">
    <property type="component" value="Chromosome 1A"/>
</dbReference>
<evidence type="ECO:0000313" key="1">
    <source>
        <dbReference type="EnsemblPlants" id="AVESA.00010b.r2.1AG0044720.1.CDS.1"/>
    </source>
</evidence>
<evidence type="ECO:0000313" key="2">
    <source>
        <dbReference type="Proteomes" id="UP001732700"/>
    </source>
</evidence>
<name>A0ACD5TFI5_AVESA</name>
<dbReference type="EnsemblPlants" id="AVESA.00010b.r2.1AG0044720.1">
    <property type="protein sequence ID" value="AVESA.00010b.r2.1AG0044720.1.CDS.1"/>
    <property type="gene ID" value="AVESA.00010b.r2.1AG0044720"/>
</dbReference>
<proteinExistence type="predicted"/>
<sequence length="243" mass="25599">MAARRPTSTGKKKIEIKPLESDKDRQVYFSKRRTGLFSKATELAIKCGVKVAVVAFSPGGKGFTYGHPSVESVLQRFLASNSPEAQAAAEVGGGGGAEAGGRDQALEELNQERRELSARLEAEKARKDAAEEAWAKAHAEGIQAAVWLDALVCQMGEEDLVAFKATLEKVDAAVAARTNQLLSGVTVHGGGGGFEFGGTSGGMETMQQQQQEEVMMAMAPPPGFTAAGMAMMPQGFGPHGFPQ</sequence>
<protein>
    <submittedName>
        <fullName evidence="1">Uncharacterized protein</fullName>
    </submittedName>
</protein>
<keyword evidence="2" id="KW-1185">Reference proteome</keyword>
<reference evidence="1" key="1">
    <citation type="submission" date="2021-05" db="EMBL/GenBank/DDBJ databases">
        <authorList>
            <person name="Scholz U."/>
            <person name="Mascher M."/>
            <person name="Fiebig A."/>
        </authorList>
    </citation>
    <scope>NUCLEOTIDE SEQUENCE [LARGE SCALE GENOMIC DNA]</scope>
</reference>
<organism evidence="1 2">
    <name type="scientific">Avena sativa</name>
    <name type="common">Oat</name>
    <dbReference type="NCBI Taxonomy" id="4498"/>
    <lineage>
        <taxon>Eukaryota</taxon>
        <taxon>Viridiplantae</taxon>
        <taxon>Streptophyta</taxon>
        <taxon>Embryophyta</taxon>
        <taxon>Tracheophyta</taxon>
        <taxon>Spermatophyta</taxon>
        <taxon>Magnoliopsida</taxon>
        <taxon>Liliopsida</taxon>
        <taxon>Poales</taxon>
        <taxon>Poaceae</taxon>
        <taxon>BOP clade</taxon>
        <taxon>Pooideae</taxon>
        <taxon>Poodae</taxon>
        <taxon>Poeae</taxon>
        <taxon>Poeae Chloroplast Group 1 (Aveneae type)</taxon>
        <taxon>Aveninae</taxon>
        <taxon>Avena</taxon>
    </lineage>
</organism>
<accession>A0ACD5TFI5</accession>
<reference evidence="1" key="2">
    <citation type="submission" date="2025-09" db="UniProtKB">
        <authorList>
            <consortium name="EnsemblPlants"/>
        </authorList>
    </citation>
    <scope>IDENTIFICATION</scope>
</reference>